<dbReference type="PANTHER" id="PTHR11061:SF30">
    <property type="entry name" value="TRNA (URACIL(54)-C(5))-METHYLTRANSFERASE"/>
    <property type="match status" value="1"/>
</dbReference>
<organism evidence="7 8">
    <name type="scientific">Candidatus Mediterraneibacter pullicola</name>
    <dbReference type="NCBI Taxonomy" id="2838682"/>
    <lineage>
        <taxon>Bacteria</taxon>
        <taxon>Bacillati</taxon>
        <taxon>Bacillota</taxon>
        <taxon>Clostridia</taxon>
        <taxon>Lachnospirales</taxon>
        <taxon>Lachnospiraceae</taxon>
        <taxon>Mediterraneibacter</taxon>
    </lineage>
</organism>
<accession>A0A9D2H7D9</accession>
<dbReference type="AlphaFoldDB" id="A0A9D2H7D9"/>
<dbReference type="PROSITE" id="PS01231">
    <property type="entry name" value="TRMA_2"/>
    <property type="match status" value="1"/>
</dbReference>
<dbReference type="InterPro" id="IPR029063">
    <property type="entry name" value="SAM-dependent_MTases_sf"/>
</dbReference>
<dbReference type="Proteomes" id="UP000824223">
    <property type="component" value="Unassembled WGS sequence"/>
</dbReference>
<evidence type="ECO:0000256" key="1">
    <source>
        <dbReference type="ARBA" id="ARBA00022603"/>
    </source>
</evidence>
<feature type="compositionally biased region" description="Basic residues" evidence="6">
    <location>
        <begin position="44"/>
        <end position="54"/>
    </location>
</feature>
<evidence type="ECO:0000313" key="8">
    <source>
        <dbReference type="Proteomes" id="UP000824223"/>
    </source>
</evidence>
<dbReference type="GO" id="GO:0070475">
    <property type="term" value="P:rRNA base methylation"/>
    <property type="evidence" value="ECO:0007669"/>
    <property type="project" value="TreeGrafter"/>
</dbReference>
<dbReference type="InterPro" id="IPR030390">
    <property type="entry name" value="MeTrfase_TrmA_AS"/>
</dbReference>
<dbReference type="InterPro" id="IPR030391">
    <property type="entry name" value="MeTrfase_TrmA_CS"/>
</dbReference>
<feature type="binding site" evidence="4">
    <location>
        <position position="475"/>
    </location>
    <ligand>
        <name>S-adenosyl-L-methionine</name>
        <dbReference type="ChEBI" id="CHEBI:59789"/>
    </ligand>
</feature>
<dbReference type="Pfam" id="PF05958">
    <property type="entry name" value="tRNA_U5-meth_tr"/>
    <property type="match status" value="1"/>
</dbReference>
<gene>
    <name evidence="7" type="primary">rlmD</name>
    <name evidence="7" type="ORF">H9798_02190</name>
</gene>
<dbReference type="FunFam" id="3.40.50.150:FF:000009">
    <property type="entry name" value="23S rRNA (Uracil(1939)-C(5))-methyltransferase RlmD"/>
    <property type="match status" value="1"/>
</dbReference>
<dbReference type="SUPFAM" id="SSF53335">
    <property type="entry name" value="S-adenosyl-L-methionine-dependent methyltransferases"/>
    <property type="match status" value="1"/>
</dbReference>
<sequence length="637" mass="71254">MKKLDFGSKRRAGEQKAFSKTAPLWYNSSNKRLHATKTGGERKVAKKKPLKKDRKAGNRPANAGPKKPFYQEIGAKRPQKKKPHPFGKGWELAEDFDRLEEGEYAVRCTALDEDGNGIVQIEGVSFAVGGLLPGEEGTVAVSGRNKQRAQLVRVDKAVPERVKPRCPVFGRCGGCRLQHLSYDGQLELKQRTVEQLMQEYIVQGAKFYQILGMNEPWRYRNKAHATFSLDGRGQIVSGIYEESSHRVVPVERCLIQDERAEQIAASVRQIMRECRIQPYDEDRGTGLLRHILVRTGFASGQVMVVLVTASPIFPARSRFVSLLREKHPEITTIVMNCNPKQTSMVLGTQERVLYGKGFIKDSLCGLRFAISPRSFYQVNPVQTEALYQRAIQMAQLTGRERVLDAYCGIGTISLIAAGQAKEVIGVELNRDAVQDAIANAKRNGVRNATFVCEDAGRFMTRMAQEREGVDVVFLDPPRSGSDEAFLRSLCALGPKRVVYISCNPQTQKRDLAVLAAGGYRVEAIQPVDMFPQTGHVETVVLLSKLNTKQHIEVELNLDELDLTSAESKATYEEIKAYVLEHTGLKVSHLYIAQVKQKYGIIERENYNKPKSENAKQPKCPPEKEAAITEALKFFGMI</sequence>
<dbReference type="PROSITE" id="PS01230">
    <property type="entry name" value="TRMA_1"/>
    <property type="match status" value="1"/>
</dbReference>
<feature type="compositionally biased region" description="Basic and acidic residues" evidence="6">
    <location>
        <begin position="1"/>
        <end position="14"/>
    </location>
</feature>
<name>A0A9D2H7D9_9FIRM</name>
<feature type="active site" description="Nucleophile" evidence="4">
    <location>
        <position position="502"/>
    </location>
</feature>
<feature type="binding site" evidence="4">
    <location>
        <position position="427"/>
    </location>
    <ligand>
        <name>S-adenosyl-L-methionine</name>
        <dbReference type="ChEBI" id="CHEBI:59789"/>
    </ligand>
</feature>
<protein>
    <submittedName>
        <fullName evidence="7">23S rRNA (Uracil(1939)-C(5))-methyltransferase RlmD</fullName>
        <ecNumber evidence="7">2.1.1.190</ecNumber>
    </submittedName>
</protein>
<dbReference type="PROSITE" id="PS51687">
    <property type="entry name" value="SAM_MT_RNA_M5U"/>
    <property type="match status" value="1"/>
</dbReference>
<dbReference type="PANTHER" id="PTHR11061">
    <property type="entry name" value="RNA M5U METHYLTRANSFERASE"/>
    <property type="match status" value="1"/>
</dbReference>
<reference evidence="7" key="1">
    <citation type="journal article" date="2021" name="PeerJ">
        <title>Extensive microbial diversity within the chicken gut microbiome revealed by metagenomics and culture.</title>
        <authorList>
            <person name="Gilroy R."/>
            <person name="Ravi A."/>
            <person name="Getino M."/>
            <person name="Pursley I."/>
            <person name="Horton D.L."/>
            <person name="Alikhan N.F."/>
            <person name="Baker D."/>
            <person name="Gharbi K."/>
            <person name="Hall N."/>
            <person name="Watson M."/>
            <person name="Adriaenssens E.M."/>
            <person name="Foster-Nyarko E."/>
            <person name="Jarju S."/>
            <person name="Secka A."/>
            <person name="Antonio M."/>
            <person name="Oren A."/>
            <person name="Chaudhuri R.R."/>
            <person name="La Ragione R."/>
            <person name="Hildebrand F."/>
            <person name="Pallen M.J."/>
        </authorList>
    </citation>
    <scope>NUCLEOTIDE SEQUENCE</scope>
    <source>
        <strain evidence="7">ChiSjej2B20-11307</strain>
    </source>
</reference>
<proteinExistence type="inferred from homology"/>
<evidence type="ECO:0000256" key="4">
    <source>
        <dbReference type="PROSITE-ProRule" id="PRU01024"/>
    </source>
</evidence>
<dbReference type="GO" id="GO:0070041">
    <property type="term" value="F:rRNA (uridine-C5-)-methyltransferase activity"/>
    <property type="evidence" value="ECO:0007669"/>
    <property type="project" value="TreeGrafter"/>
</dbReference>
<evidence type="ECO:0000256" key="5">
    <source>
        <dbReference type="PROSITE-ProRule" id="PRU10015"/>
    </source>
</evidence>
<keyword evidence="2 4" id="KW-0808">Transferase</keyword>
<feature type="binding site" evidence="4">
    <location>
        <position position="406"/>
    </location>
    <ligand>
        <name>S-adenosyl-L-methionine</name>
        <dbReference type="ChEBI" id="CHEBI:59789"/>
    </ligand>
</feature>
<dbReference type="FunFam" id="2.40.50.1070:FF:000003">
    <property type="entry name" value="23S rRNA (Uracil-5-)-methyltransferase RumA"/>
    <property type="match status" value="1"/>
</dbReference>
<comment type="caution">
    <text evidence="7">The sequence shown here is derived from an EMBL/GenBank/DDBJ whole genome shotgun (WGS) entry which is preliminary data.</text>
</comment>
<evidence type="ECO:0000313" key="7">
    <source>
        <dbReference type="EMBL" id="HJA05948.1"/>
    </source>
</evidence>
<reference evidence="7" key="2">
    <citation type="submission" date="2021-04" db="EMBL/GenBank/DDBJ databases">
        <authorList>
            <person name="Gilroy R."/>
        </authorList>
    </citation>
    <scope>NUCLEOTIDE SEQUENCE</scope>
    <source>
        <strain evidence="7">ChiSjej2B20-11307</strain>
    </source>
</reference>
<keyword evidence="1 4" id="KW-0489">Methyltransferase</keyword>
<dbReference type="Gene3D" id="3.40.50.150">
    <property type="entry name" value="Vaccinia Virus protein VP39"/>
    <property type="match status" value="1"/>
</dbReference>
<feature type="binding site" evidence="4">
    <location>
        <position position="377"/>
    </location>
    <ligand>
        <name>S-adenosyl-L-methionine</name>
        <dbReference type="ChEBI" id="CHEBI:59789"/>
    </ligand>
</feature>
<dbReference type="CDD" id="cd02440">
    <property type="entry name" value="AdoMet_MTases"/>
    <property type="match status" value="1"/>
</dbReference>
<dbReference type="EMBL" id="DXAK01000008">
    <property type="protein sequence ID" value="HJA05948.1"/>
    <property type="molecule type" value="Genomic_DNA"/>
</dbReference>
<feature type="active site" evidence="5">
    <location>
        <position position="502"/>
    </location>
</feature>
<keyword evidence="3 4" id="KW-0949">S-adenosyl-L-methionine</keyword>
<dbReference type="Gene3D" id="2.40.50.1070">
    <property type="match status" value="1"/>
</dbReference>
<dbReference type="Gene3D" id="2.40.50.140">
    <property type="entry name" value="Nucleic acid-binding proteins"/>
    <property type="match status" value="1"/>
</dbReference>
<evidence type="ECO:0000256" key="6">
    <source>
        <dbReference type="SAM" id="MobiDB-lite"/>
    </source>
</evidence>
<dbReference type="InterPro" id="IPR010280">
    <property type="entry name" value="U5_MeTrfase_fam"/>
</dbReference>
<dbReference type="InterPro" id="IPR012340">
    <property type="entry name" value="NA-bd_OB-fold"/>
</dbReference>
<evidence type="ECO:0000256" key="3">
    <source>
        <dbReference type="ARBA" id="ARBA00022691"/>
    </source>
</evidence>
<feature type="region of interest" description="Disordered" evidence="6">
    <location>
        <begin position="1"/>
        <end position="87"/>
    </location>
</feature>
<evidence type="ECO:0000256" key="2">
    <source>
        <dbReference type="ARBA" id="ARBA00022679"/>
    </source>
</evidence>
<dbReference type="EC" id="2.1.1.190" evidence="7"/>
<comment type="similarity">
    <text evidence="4">Belongs to the class I-like SAM-binding methyltransferase superfamily. RNA M5U methyltransferase family.</text>
</comment>
<dbReference type="NCBIfam" id="TIGR00479">
    <property type="entry name" value="rumA"/>
    <property type="match status" value="1"/>
</dbReference>